<dbReference type="PROSITE" id="PS50002">
    <property type="entry name" value="SH3"/>
    <property type="match status" value="1"/>
</dbReference>
<dbReference type="InterPro" id="IPR056409">
    <property type="entry name" value="Ig_CYK3_C"/>
</dbReference>
<feature type="compositionally biased region" description="Polar residues" evidence="3">
    <location>
        <begin position="228"/>
        <end position="244"/>
    </location>
</feature>
<dbReference type="SUPFAM" id="SSF54001">
    <property type="entry name" value="Cysteine proteinases"/>
    <property type="match status" value="1"/>
</dbReference>
<evidence type="ECO:0000313" key="5">
    <source>
        <dbReference type="EMBL" id="GMG37598.1"/>
    </source>
</evidence>
<feature type="domain" description="SH3" evidence="4">
    <location>
        <begin position="5"/>
        <end position="70"/>
    </location>
</feature>
<dbReference type="SMART" id="SM00326">
    <property type="entry name" value="SH3"/>
    <property type="match status" value="1"/>
</dbReference>
<protein>
    <submittedName>
        <fullName evidence="5">Unnamed protein product</fullName>
    </submittedName>
</protein>
<comment type="caution">
    <text evidence="5">The sequence shown here is derived from an EMBL/GenBank/DDBJ whole genome shotgun (WGS) entry which is preliminary data.</text>
</comment>
<dbReference type="AlphaFoldDB" id="A0A9W7DH54"/>
<dbReference type="GO" id="GO:0140278">
    <property type="term" value="P:mitotic division septum assembly"/>
    <property type="evidence" value="ECO:0007669"/>
    <property type="project" value="TreeGrafter"/>
</dbReference>
<name>A0A9W7DH54_AMBMO</name>
<dbReference type="EMBL" id="BSXU01002442">
    <property type="protein sequence ID" value="GMG37598.1"/>
    <property type="molecule type" value="Genomic_DNA"/>
</dbReference>
<feature type="compositionally biased region" description="Polar residues" evidence="3">
    <location>
        <begin position="148"/>
        <end position="164"/>
    </location>
</feature>
<feature type="region of interest" description="Disordered" evidence="3">
    <location>
        <begin position="399"/>
        <end position="447"/>
    </location>
</feature>
<dbReference type="PANTHER" id="PTHR46333">
    <property type="entry name" value="CYTOKINESIS PROTEIN 3"/>
    <property type="match status" value="1"/>
</dbReference>
<dbReference type="Proteomes" id="UP001165063">
    <property type="component" value="Unassembled WGS sequence"/>
</dbReference>
<accession>A0A9W7DH54</accession>
<sequence>MAAVQTPFKAKAVYSWGGYDKGKDLGFMEGDLIEVTRVSQSKDKPTYYGQSLRTKLFGYFPSKYVEVLEIDESSRRSLHASMGQRQHSPTRSGMRGLHSQSMSNLTSSHRYDSSTKGPPSQPESNRNSYSRDPNRSSRSRMSPDPNRKSYTQTQIEPNRSYNRSPTHDSTRSGYGRMSESDGYSPSRSHNRSPTHNSHRASDVDPGRSYNSPLPPIPGPSEKSSSSSFATELYSTGRMSENTFPSDHSESDEDEDKSLPPIPPKHQVVATQPKDSFKSSYTQRLLEASTISTDTEKSSFFGHSDFSATSAGSYMRHRESKMQNKLQDLEEPAADTAERQELLQQLFEENNKTKHPNFFKKFMGSKREDASQSLDDQIFGSSVAKMAELGLADTDDIPFGASASHHFQNPRSRSSSPTPPVPIDSPLTALQRTKTLGPQERSARKSRALEDDCTLILQPHKAISSLNSNEIDPTHVKRYNIDAAPLKHVDKYIMKLPIDRFSTLEDVVADRIQKKFTTELELLRAIYCYLTTKFTIKVPQTEKLSTKQGPSASALNDIMHSKRCTQHQLTWIFHIMASYLDIDTEIVLGRFKRPFEYDPNNSSQDSKASLELNHSWNSVLVDGEYRLIDVAMANSSNPILRQELDVKSETSIQDIMNFYFLAKPLDMVYTHIPLHIENQHIMPPIDPIMQMELPAVYPSFVTNKLRLYKFNQAVFRLVDYEIIDFDLEIPMNYEVKCLMIPFDKNADNTIEALVQIYWKRGRRIAKIKSILPPRCAFAFASVYGREIATNLNNMNNSTGSNHSAALQIDQNDEFSLLLSVPAFHKGKYNELEWFHTNGDNAELPYDIYIKEPQIYKLQQAKTYNFTIAVNNSSAETFKCGLLTPSDKFMELERIDTDLWEVRKNLRETGYWRLVVMNRGRWQVYSEWNVIAS</sequence>
<gene>
    <name evidence="5" type="ORF">Amon01_000483600</name>
</gene>
<dbReference type="PANTHER" id="PTHR46333:SF2">
    <property type="entry name" value="CYTOKINESIS PROTEIN 3"/>
    <property type="match status" value="1"/>
</dbReference>
<dbReference type="InterPro" id="IPR036028">
    <property type="entry name" value="SH3-like_dom_sf"/>
</dbReference>
<evidence type="ECO:0000256" key="1">
    <source>
        <dbReference type="ARBA" id="ARBA00022443"/>
    </source>
</evidence>
<feature type="compositionally biased region" description="Polar residues" evidence="3">
    <location>
        <begin position="98"/>
        <end position="131"/>
    </location>
</feature>
<dbReference type="Pfam" id="PF24584">
    <property type="entry name" value="Ig_CYK3_C"/>
    <property type="match status" value="1"/>
</dbReference>
<proteinExistence type="predicted"/>
<organism evidence="5 6">
    <name type="scientific">Ambrosiozyma monospora</name>
    <name type="common">Yeast</name>
    <name type="synonym">Endomycopsis monosporus</name>
    <dbReference type="NCBI Taxonomy" id="43982"/>
    <lineage>
        <taxon>Eukaryota</taxon>
        <taxon>Fungi</taxon>
        <taxon>Dikarya</taxon>
        <taxon>Ascomycota</taxon>
        <taxon>Saccharomycotina</taxon>
        <taxon>Pichiomycetes</taxon>
        <taxon>Pichiales</taxon>
        <taxon>Pichiaceae</taxon>
        <taxon>Ambrosiozyma</taxon>
    </lineage>
</organism>
<evidence type="ECO:0000256" key="2">
    <source>
        <dbReference type="PROSITE-ProRule" id="PRU00192"/>
    </source>
</evidence>
<keyword evidence="1 2" id="KW-0728">SH3 domain</keyword>
<feature type="region of interest" description="Disordered" evidence="3">
    <location>
        <begin position="77"/>
        <end position="277"/>
    </location>
</feature>
<dbReference type="InterPro" id="IPR001452">
    <property type="entry name" value="SH3_domain"/>
</dbReference>
<dbReference type="InterPro" id="IPR052557">
    <property type="entry name" value="CAP/Cytokinesis_protein"/>
</dbReference>
<feature type="compositionally biased region" description="Basic residues" evidence="3">
    <location>
        <begin position="188"/>
        <end position="198"/>
    </location>
</feature>
<dbReference type="Gene3D" id="2.30.30.40">
    <property type="entry name" value="SH3 Domains"/>
    <property type="match status" value="1"/>
</dbReference>
<keyword evidence="6" id="KW-1185">Reference proteome</keyword>
<evidence type="ECO:0000313" key="6">
    <source>
        <dbReference type="Proteomes" id="UP001165063"/>
    </source>
</evidence>
<dbReference type="InterPro" id="IPR038765">
    <property type="entry name" value="Papain-like_cys_pep_sf"/>
</dbReference>
<dbReference type="SUPFAM" id="SSF50044">
    <property type="entry name" value="SH3-domain"/>
    <property type="match status" value="1"/>
</dbReference>
<evidence type="ECO:0000256" key="3">
    <source>
        <dbReference type="SAM" id="MobiDB-lite"/>
    </source>
</evidence>
<dbReference type="GO" id="GO:0110085">
    <property type="term" value="C:mitotic actomyosin contractile ring"/>
    <property type="evidence" value="ECO:0007669"/>
    <property type="project" value="TreeGrafter"/>
</dbReference>
<evidence type="ECO:0000259" key="4">
    <source>
        <dbReference type="PROSITE" id="PS50002"/>
    </source>
</evidence>
<dbReference type="OrthoDB" id="6129702at2759"/>
<feature type="compositionally biased region" description="Polar residues" evidence="3">
    <location>
        <begin position="268"/>
        <end position="277"/>
    </location>
</feature>
<reference evidence="5" key="1">
    <citation type="submission" date="2023-04" db="EMBL/GenBank/DDBJ databases">
        <title>Ambrosiozyma monospora NBRC 1965.</title>
        <authorList>
            <person name="Ichikawa N."/>
            <person name="Sato H."/>
            <person name="Tonouchi N."/>
        </authorList>
    </citation>
    <scope>NUCLEOTIDE SEQUENCE</scope>
    <source>
        <strain evidence="5">NBRC 1965</strain>
    </source>
</reference>